<evidence type="ECO:0000313" key="3">
    <source>
        <dbReference type="EMBL" id="GLQ53672.1"/>
    </source>
</evidence>
<protein>
    <recommendedName>
        <fullName evidence="2">Glycosyltransferase 2-like domain-containing protein</fullName>
    </recommendedName>
</protein>
<comment type="caution">
    <text evidence="3">The sequence shown here is derived from an EMBL/GenBank/DDBJ whole genome shotgun (WGS) entry which is preliminary data.</text>
</comment>
<feature type="domain" description="Glycosyltransferase 2-like" evidence="2">
    <location>
        <begin position="9"/>
        <end position="168"/>
    </location>
</feature>
<organism evidence="3 4">
    <name type="scientific">Devosia nitrariae</name>
    <dbReference type="NCBI Taxonomy" id="2071872"/>
    <lineage>
        <taxon>Bacteria</taxon>
        <taxon>Pseudomonadati</taxon>
        <taxon>Pseudomonadota</taxon>
        <taxon>Alphaproteobacteria</taxon>
        <taxon>Hyphomicrobiales</taxon>
        <taxon>Devosiaceae</taxon>
        <taxon>Devosia</taxon>
    </lineage>
</organism>
<proteinExistence type="predicted"/>
<evidence type="ECO:0000259" key="2">
    <source>
        <dbReference type="Pfam" id="PF00535"/>
    </source>
</evidence>
<dbReference type="CDD" id="cd00761">
    <property type="entry name" value="Glyco_tranf_GTA_type"/>
    <property type="match status" value="1"/>
</dbReference>
<evidence type="ECO:0000256" key="1">
    <source>
        <dbReference type="SAM" id="MobiDB-lite"/>
    </source>
</evidence>
<dbReference type="Proteomes" id="UP001156691">
    <property type="component" value="Unassembled WGS sequence"/>
</dbReference>
<evidence type="ECO:0000313" key="4">
    <source>
        <dbReference type="Proteomes" id="UP001156691"/>
    </source>
</evidence>
<dbReference type="RefSeq" id="WP_284339117.1">
    <property type="nucleotide sequence ID" value="NZ_BSNS01000004.1"/>
</dbReference>
<dbReference type="EMBL" id="BSNS01000004">
    <property type="protein sequence ID" value="GLQ53672.1"/>
    <property type="molecule type" value="Genomic_DNA"/>
</dbReference>
<gene>
    <name evidence="3" type="ORF">GCM10010862_09310</name>
</gene>
<dbReference type="Pfam" id="PF00535">
    <property type="entry name" value="Glycos_transf_2"/>
    <property type="match status" value="1"/>
</dbReference>
<dbReference type="PANTHER" id="PTHR22916:SF3">
    <property type="entry name" value="UDP-GLCNAC:BETAGAL BETA-1,3-N-ACETYLGLUCOSAMINYLTRANSFERASE-LIKE PROTEIN 1"/>
    <property type="match status" value="1"/>
</dbReference>
<dbReference type="PANTHER" id="PTHR22916">
    <property type="entry name" value="GLYCOSYLTRANSFERASE"/>
    <property type="match status" value="1"/>
</dbReference>
<name>A0ABQ5W0U1_9HYPH</name>
<dbReference type="SUPFAM" id="SSF53448">
    <property type="entry name" value="Nucleotide-diphospho-sugar transferases"/>
    <property type="match status" value="1"/>
</dbReference>
<dbReference type="Gene3D" id="3.90.550.10">
    <property type="entry name" value="Spore Coat Polysaccharide Biosynthesis Protein SpsA, Chain A"/>
    <property type="match status" value="1"/>
</dbReference>
<reference evidence="4" key="1">
    <citation type="journal article" date="2019" name="Int. J. Syst. Evol. Microbiol.">
        <title>The Global Catalogue of Microorganisms (GCM) 10K type strain sequencing project: providing services to taxonomists for standard genome sequencing and annotation.</title>
        <authorList>
            <consortium name="The Broad Institute Genomics Platform"/>
            <consortium name="The Broad Institute Genome Sequencing Center for Infectious Disease"/>
            <person name="Wu L."/>
            <person name="Ma J."/>
        </authorList>
    </citation>
    <scope>NUCLEOTIDE SEQUENCE [LARGE SCALE GENOMIC DNA]</scope>
    <source>
        <strain evidence="4">NBRC 112416</strain>
    </source>
</reference>
<dbReference type="InterPro" id="IPR001173">
    <property type="entry name" value="Glyco_trans_2-like"/>
</dbReference>
<feature type="compositionally biased region" description="Polar residues" evidence="1">
    <location>
        <begin position="358"/>
        <end position="382"/>
    </location>
</feature>
<dbReference type="InterPro" id="IPR029044">
    <property type="entry name" value="Nucleotide-diphossugar_trans"/>
</dbReference>
<sequence>MKSREKLISVVIPAYNAERFLERTLRSAAAQTYSPIEIIVIDDGSTDTTRDIALRFAEADARVKVINVANGGVARARNIGIERSRGDYVAFLDADDLWHPTKIALQVATLEAADDPSWAACYTLFRSIDTDDFTQRPGPSRYRSGYILAQLLFAKFVGNGSSLLVRRSAALAVGGFDPSYADAGIGGSEDLDFELRLAARYRIAAVPQFLVGYRRYVGNMSSSQLRMSRAVVETVRRCLAANPDLPKAAGRYALATTHNWAGGFNLWREGGAALSLAHKMTAFRNDPLLTAFRIYHWLGRRWHAVTAAVAPRAPAGPRKYLDVSPLDGLELRPSRYHELRLRQLARIDAERERRLFSSKPSTSTVTRPEEQVNSSEPAASMS</sequence>
<feature type="region of interest" description="Disordered" evidence="1">
    <location>
        <begin position="355"/>
        <end position="382"/>
    </location>
</feature>
<keyword evidence="4" id="KW-1185">Reference proteome</keyword>
<accession>A0ABQ5W0U1</accession>